<evidence type="ECO:0000259" key="5">
    <source>
        <dbReference type="Pfam" id="PF00288"/>
    </source>
</evidence>
<dbReference type="PANTHER" id="PTHR43527:SF1">
    <property type="entry name" value="L-THREONINE KINASE"/>
    <property type="match status" value="1"/>
</dbReference>
<organism evidence="6 7">
    <name type="scientific">Alkaliphilus hydrothermalis</name>
    <dbReference type="NCBI Taxonomy" id="1482730"/>
    <lineage>
        <taxon>Bacteria</taxon>
        <taxon>Bacillati</taxon>
        <taxon>Bacillota</taxon>
        <taxon>Clostridia</taxon>
        <taxon>Peptostreptococcales</taxon>
        <taxon>Natronincolaceae</taxon>
        <taxon>Alkaliphilus</taxon>
    </lineage>
</organism>
<evidence type="ECO:0000313" key="6">
    <source>
        <dbReference type="EMBL" id="MBM7614721.1"/>
    </source>
</evidence>
<dbReference type="InterPro" id="IPR012363">
    <property type="entry name" value="PduX"/>
</dbReference>
<gene>
    <name evidence="6" type="ORF">JOC73_001235</name>
</gene>
<dbReference type="Proteomes" id="UP001314796">
    <property type="component" value="Unassembled WGS sequence"/>
</dbReference>
<dbReference type="SUPFAM" id="SSF54211">
    <property type="entry name" value="Ribosomal protein S5 domain 2-like"/>
    <property type="match status" value="1"/>
</dbReference>
<dbReference type="Gene3D" id="3.30.230.10">
    <property type="match status" value="1"/>
</dbReference>
<evidence type="ECO:0000256" key="1">
    <source>
        <dbReference type="ARBA" id="ARBA00022679"/>
    </source>
</evidence>
<evidence type="ECO:0000256" key="4">
    <source>
        <dbReference type="ARBA" id="ARBA00022840"/>
    </source>
</evidence>
<dbReference type="PIRSF" id="PIRSF033887">
    <property type="entry name" value="PduX"/>
    <property type="match status" value="1"/>
</dbReference>
<evidence type="ECO:0000256" key="2">
    <source>
        <dbReference type="ARBA" id="ARBA00022741"/>
    </source>
</evidence>
<protein>
    <submittedName>
        <fullName evidence="6">L-threonine kinase</fullName>
        <ecNumber evidence="6">2.7.1.177</ecNumber>
    </submittedName>
</protein>
<dbReference type="EC" id="2.7.1.177" evidence="6"/>
<evidence type="ECO:0000313" key="7">
    <source>
        <dbReference type="Proteomes" id="UP001314796"/>
    </source>
</evidence>
<dbReference type="InterPro" id="IPR014721">
    <property type="entry name" value="Ribsml_uS5_D2-typ_fold_subgr"/>
</dbReference>
<evidence type="ECO:0000256" key="3">
    <source>
        <dbReference type="ARBA" id="ARBA00022777"/>
    </source>
</evidence>
<dbReference type="PANTHER" id="PTHR43527">
    <property type="entry name" value="4-DIPHOSPHOCYTIDYL-2-C-METHYL-D-ERYTHRITOL KINASE, CHLOROPLASTIC"/>
    <property type="match status" value="1"/>
</dbReference>
<proteinExistence type="predicted"/>
<name>A0ABS2NPD4_9FIRM</name>
<keyword evidence="4" id="KW-0067">ATP-binding</keyword>
<keyword evidence="7" id="KW-1185">Reference proteome</keyword>
<comment type="caution">
    <text evidence="6">The sequence shown here is derived from an EMBL/GenBank/DDBJ whole genome shotgun (WGS) entry which is preliminary data.</text>
</comment>
<dbReference type="InterPro" id="IPR020568">
    <property type="entry name" value="Ribosomal_Su5_D2-typ_SF"/>
</dbReference>
<keyword evidence="3 6" id="KW-0418">Kinase</keyword>
<dbReference type="Pfam" id="PF00288">
    <property type="entry name" value="GHMP_kinases_N"/>
    <property type="match status" value="1"/>
</dbReference>
<dbReference type="GO" id="GO:0016301">
    <property type="term" value="F:kinase activity"/>
    <property type="evidence" value="ECO:0007669"/>
    <property type="project" value="UniProtKB-KW"/>
</dbReference>
<dbReference type="RefSeq" id="WP_204401205.1">
    <property type="nucleotide sequence ID" value="NZ_JAFBEE010000006.1"/>
</dbReference>
<feature type="domain" description="GHMP kinase N-terminal" evidence="5">
    <location>
        <begin position="60"/>
        <end position="131"/>
    </location>
</feature>
<dbReference type="EMBL" id="JAFBEE010000006">
    <property type="protein sequence ID" value="MBM7614721.1"/>
    <property type="molecule type" value="Genomic_DNA"/>
</dbReference>
<accession>A0ABS2NPD4</accession>
<reference evidence="6 7" key="1">
    <citation type="submission" date="2021-01" db="EMBL/GenBank/DDBJ databases">
        <title>Genomic Encyclopedia of Type Strains, Phase IV (KMG-IV): sequencing the most valuable type-strain genomes for metagenomic binning, comparative biology and taxonomic classification.</title>
        <authorList>
            <person name="Goeker M."/>
        </authorList>
    </citation>
    <scope>NUCLEOTIDE SEQUENCE [LARGE SCALE GENOMIC DNA]</scope>
    <source>
        <strain evidence="6 7">DSM 25890</strain>
    </source>
</reference>
<dbReference type="InterPro" id="IPR006204">
    <property type="entry name" value="GHMP_kinase_N_dom"/>
</dbReference>
<sequence length="300" mass="33413">MIHAVAPASCGELLQGWLLGGEKLISYSIDCYSHVFLRENPLDMQISSGSLKHKARYSKAYKILKRVLQYYGVPAEEAFNLHLEIKSEIPVGKGMASSTADLAATALATAAYLGKNITQREIAYLCVEIEPTDSTIFSEITLFDQLQGRFMKGYGHLPPCRVLLLEGKGRVNTLEFRKINRREKLLRQKDQMRKALHTFEVGMDNQDLSKIGEASILSGLANQPILYKPGLEDMVELGIKLGASGVNVAHSGTVVGLLYEDGKFNQEKFIYELKRKPFFKNYCKAKDYLVVTGGAKVVQD</sequence>
<keyword evidence="1 6" id="KW-0808">Transferase</keyword>
<keyword evidence="2" id="KW-0547">Nucleotide-binding</keyword>